<keyword evidence="2" id="KW-0442">Lipid degradation</keyword>
<evidence type="ECO:0000256" key="1">
    <source>
        <dbReference type="ARBA" id="ARBA00023098"/>
    </source>
</evidence>
<dbReference type="InterPro" id="IPR002641">
    <property type="entry name" value="PNPLA_dom"/>
</dbReference>
<evidence type="ECO:0000313" key="4">
    <source>
        <dbReference type="EMBL" id="SHK23279.1"/>
    </source>
</evidence>
<evidence type="ECO:0000313" key="5">
    <source>
        <dbReference type="Proteomes" id="UP000242497"/>
    </source>
</evidence>
<gene>
    <name evidence="4" type="ORF">SAMN02744037_01938</name>
</gene>
<organism evidence="4 5">
    <name type="scientific">Tepidibacter formicigenes DSM 15518</name>
    <dbReference type="NCBI Taxonomy" id="1123349"/>
    <lineage>
        <taxon>Bacteria</taxon>
        <taxon>Bacillati</taxon>
        <taxon>Bacillota</taxon>
        <taxon>Clostridia</taxon>
        <taxon>Peptostreptococcales</taxon>
        <taxon>Peptostreptococcaceae</taxon>
        <taxon>Tepidibacter</taxon>
    </lineage>
</organism>
<feature type="domain" description="PNPLA" evidence="3">
    <location>
        <begin position="7"/>
        <end position="181"/>
    </location>
</feature>
<dbReference type="Pfam" id="PF01734">
    <property type="entry name" value="Patatin"/>
    <property type="match status" value="1"/>
</dbReference>
<dbReference type="PANTHER" id="PTHR24138">
    <property type="entry name" value="INTRACELLLAR PHOSPHOLIPASE A FAMILY"/>
    <property type="match status" value="1"/>
</dbReference>
<dbReference type="InterPro" id="IPR016035">
    <property type="entry name" value="Acyl_Trfase/lysoPLipase"/>
</dbReference>
<evidence type="ECO:0000256" key="2">
    <source>
        <dbReference type="PROSITE-ProRule" id="PRU01161"/>
    </source>
</evidence>
<feature type="short sequence motif" description="GXGXXG" evidence="2">
    <location>
        <begin position="11"/>
        <end position="16"/>
    </location>
</feature>
<dbReference type="AlphaFoldDB" id="A0A1M6QSH8"/>
<dbReference type="Gene3D" id="3.40.1090.10">
    <property type="entry name" value="Cytosolic phospholipase A2 catalytic domain"/>
    <property type="match status" value="1"/>
</dbReference>
<evidence type="ECO:0000259" key="3">
    <source>
        <dbReference type="PROSITE" id="PS51635"/>
    </source>
</evidence>
<keyword evidence="5" id="KW-1185">Reference proteome</keyword>
<sequence length="300" mass="34059">MKKYRIMTFDGGGIRGALSATLLKKLDERCPKLIENTDLFAGTSTGSFIALGLAYGLSPKELISLYSVRNCRFIFNPKYPELFRPKYNNKNLKKVLSKVFPQNLKLKDLKHKVLISSFRLIGEKDGSWGPKFYSNYEGSDTSNAYVIDVAMCSSAAPIYFPSYKKHIDGGVIANNPSLAAISIARDTKGGNQKLDNICLLSIGTGFNSEKIKTDTSKWGAFEWTLYLEPSYPLLSILLDGNMETDTYYSYQLLGNRYFRLNPKITHSISLDDYNKIPYLIYLSEKFNLNNTINWIENNWF</sequence>
<feature type="short sequence motif" description="GXSXG" evidence="2">
    <location>
        <begin position="42"/>
        <end position="46"/>
    </location>
</feature>
<dbReference type="OrthoDB" id="9807112at2"/>
<dbReference type="GO" id="GO:0016042">
    <property type="term" value="P:lipid catabolic process"/>
    <property type="evidence" value="ECO:0007669"/>
    <property type="project" value="UniProtKB-UniRule"/>
</dbReference>
<dbReference type="STRING" id="1123349.SAMN02744037_01938"/>
<feature type="active site" description="Nucleophile" evidence="2">
    <location>
        <position position="44"/>
    </location>
</feature>
<dbReference type="PANTHER" id="PTHR24138:SF10">
    <property type="entry name" value="PHOSPHOLIPASE A2"/>
    <property type="match status" value="1"/>
</dbReference>
<dbReference type="PROSITE" id="PS51635">
    <property type="entry name" value="PNPLA"/>
    <property type="match status" value="1"/>
</dbReference>
<proteinExistence type="predicted"/>
<reference evidence="5" key="1">
    <citation type="submission" date="2016-11" db="EMBL/GenBank/DDBJ databases">
        <authorList>
            <person name="Varghese N."/>
            <person name="Submissions S."/>
        </authorList>
    </citation>
    <scope>NUCLEOTIDE SEQUENCE [LARGE SCALE GENOMIC DNA]</scope>
    <source>
        <strain evidence="5">DSM 15518</strain>
    </source>
</reference>
<dbReference type="InterPro" id="IPR047156">
    <property type="entry name" value="Teg/CotR/CapV-like"/>
</dbReference>
<accession>A0A1M6QSH8</accession>
<keyword evidence="1 2" id="KW-0443">Lipid metabolism</keyword>
<dbReference type="EMBL" id="FRAE01000047">
    <property type="protein sequence ID" value="SHK23279.1"/>
    <property type="molecule type" value="Genomic_DNA"/>
</dbReference>
<dbReference type="Proteomes" id="UP000242497">
    <property type="component" value="Unassembled WGS sequence"/>
</dbReference>
<feature type="short sequence motif" description="DGA/G" evidence="2">
    <location>
        <begin position="168"/>
        <end position="170"/>
    </location>
</feature>
<dbReference type="GO" id="GO:0016787">
    <property type="term" value="F:hydrolase activity"/>
    <property type="evidence" value="ECO:0007669"/>
    <property type="project" value="UniProtKB-UniRule"/>
</dbReference>
<dbReference type="SUPFAM" id="SSF52151">
    <property type="entry name" value="FabD/lysophospholipase-like"/>
    <property type="match status" value="1"/>
</dbReference>
<dbReference type="RefSeq" id="WP_072889466.1">
    <property type="nucleotide sequence ID" value="NZ_FRAE01000047.1"/>
</dbReference>
<keyword evidence="2 4" id="KW-0378">Hydrolase</keyword>
<protein>
    <submittedName>
        <fullName evidence="4">Patatin-like phospholipase/acyl hydrolase</fullName>
    </submittedName>
</protein>
<feature type="active site" description="Proton acceptor" evidence="2">
    <location>
        <position position="168"/>
    </location>
</feature>
<name>A0A1M6QSH8_9FIRM</name>